<dbReference type="EMBL" id="CBTN010000014">
    <property type="protein sequence ID" value="CDH52720.1"/>
    <property type="molecule type" value="Genomic_DNA"/>
</dbReference>
<comment type="caution">
    <text evidence="1">The sequence shown here is derived from an EMBL/GenBank/DDBJ whole genome shotgun (WGS) entry which is preliminary data.</text>
</comment>
<reference evidence="1" key="1">
    <citation type="submission" date="2013-08" db="EMBL/GenBank/DDBJ databases">
        <title>Gene expansion shapes genome architecture in the human pathogen Lichtheimia corymbifera: an evolutionary genomics analysis in the ancient terrestrial Mucorales (Mucoromycotina).</title>
        <authorList>
            <person name="Schwartze V.U."/>
            <person name="Winter S."/>
            <person name="Shelest E."/>
            <person name="Marcet-Houben M."/>
            <person name="Horn F."/>
            <person name="Wehner S."/>
            <person name="Hoffmann K."/>
            <person name="Riege K."/>
            <person name="Sammeth M."/>
            <person name="Nowrousian M."/>
            <person name="Valiante V."/>
            <person name="Linde J."/>
            <person name="Jacobsen I.D."/>
            <person name="Marz M."/>
            <person name="Brakhage A.A."/>
            <person name="Gabaldon T."/>
            <person name="Bocker S."/>
            <person name="Voigt K."/>
        </authorList>
    </citation>
    <scope>NUCLEOTIDE SEQUENCE [LARGE SCALE GENOMIC DNA]</scope>
    <source>
        <strain evidence="1">FSU 9682</strain>
    </source>
</reference>
<evidence type="ECO:0000313" key="1">
    <source>
        <dbReference type="EMBL" id="CDH52720.1"/>
    </source>
</evidence>
<dbReference type="AlphaFoldDB" id="A0A068RSM9"/>
<evidence type="ECO:0000313" key="2">
    <source>
        <dbReference type="Proteomes" id="UP000027586"/>
    </source>
</evidence>
<gene>
    <name evidence="1" type="ORF">LCOR_04165.1</name>
</gene>
<dbReference type="Proteomes" id="UP000027586">
    <property type="component" value="Unassembled WGS sequence"/>
</dbReference>
<sequence>MTSIITQASIMYRNPALGDYFGKGYKMKTAYDLVGNPYDAMVPVADPNQVPIPWTAVCRRGSGVNGTCFSGACINVTHSLNNFHQVMAHVLLKVEVHLYALRSTFDEA</sequence>
<proteinExistence type="predicted"/>
<keyword evidence="2" id="KW-1185">Reference proteome</keyword>
<accession>A0A068RSM9</accession>
<name>A0A068RSM9_9FUNG</name>
<organism evidence="1 2">
    <name type="scientific">Lichtheimia corymbifera JMRC:FSU:9682</name>
    <dbReference type="NCBI Taxonomy" id="1263082"/>
    <lineage>
        <taxon>Eukaryota</taxon>
        <taxon>Fungi</taxon>
        <taxon>Fungi incertae sedis</taxon>
        <taxon>Mucoromycota</taxon>
        <taxon>Mucoromycotina</taxon>
        <taxon>Mucoromycetes</taxon>
        <taxon>Mucorales</taxon>
        <taxon>Lichtheimiaceae</taxon>
        <taxon>Lichtheimia</taxon>
    </lineage>
</organism>
<dbReference type="VEuPathDB" id="FungiDB:LCOR_04165.1"/>
<protein>
    <submittedName>
        <fullName evidence="1">Uncharacterized protein</fullName>
    </submittedName>
</protein>